<dbReference type="PANTHER" id="PTHR15341:SF3">
    <property type="entry name" value="NUCLEAR NUCLEIC ACID-BINDING PROTEIN C1D"/>
    <property type="match status" value="1"/>
</dbReference>
<dbReference type="GO" id="GO:0000460">
    <property type="term" value="P:maturation of 5.8S rRNA"/>
    <property type="evidence" value="ECO:0007669"/>
    <property type="project" value="TreeGrafter"/>
</dbReference>
<dbReference type="GO" id="GO:0003723">
    <property type="term" value="F:RNA binding"/>
    <property type="evidence" value="ECO:0007669"/>
    <property type="project" value="UniProtKB-UniRule"/>
</dbReference>
<sequence length="139" mass="16113">MMGQSTQDQALVQLEEMERTVKKLRKHLHTYLTETTVTHDRELLERAKANLNMAYMCAALFFMLLRTHGLDTAEHPVMEELRRIKERFELLSSLTGEGDRRSLVVDSEATGRILAATLTELPTEEKSKLRKSKKRKKQK</sequence>
<dbReference type="AlphaFoldDB" id="A0A9C7UQV1"/>
<evidence type="ECO:0000256" key="2">
    <source>
        <dbReference type="ARBA" id="ARBA00009154"/>
    </source>
</evidence>
<dbReference type="InterPro" id="IPR007146">
    <property type="entry name" value="Sas10/Utp3/C1D"/>
</dbReference>
<evidence type="ECO:0000256" key="5">
    <source>
        <dbReference type="ARBA" id="ARBA00023242"/>
    </source>
</evidence>
<evidence type="ECO:0000313" key="9">
    <source>
        <dbReference type="Proteomes" id="UP001061958"/>
    </source>
</evidence>
<keyword evidence="4 6" id="KW-0694">RNA-binding</keyword>
<keyword evidence="5 6" id="KW-0539">Nucleus</keyword>
<organism evidence="8 9">
    <name type="scientific">Galdieria partita</name>
    <dbReference type="NCBI Taxonomy" id="83374"/>
    <lineage>
        <taxon>Eukaryota</taxon>
        <taxon>Rhodophyta</taxon>
        <taxon>Bangiophyceae</taxon>
        <taxon>Galdieriales</taxon>
        <taxon>Galdieriaceae</taxon>
        <taxon>Galdieria</taxon>
    </lineage>
</organism>
<keyword evidence="3 6" id="KW-0698">rRNA processing</keyword>
<keyword evidence="7" id="KW-0175">Coiled coil</keyword>
<dbReference type="Pfam" id="PF04000">
    <property type="entry name" value="Sas10_Utp3"/>
    <property type="match status" value="1"/>
</dbReference>
<keyword evidence="9" id="KW-1185">Reference proteome</keyword>
<dbReference type="EMBL" id="BQMJ01000031">
    <property type="protein sequence ID" value="GJQ12248.1"/>
    <property type="molecule type" value="Genomic_DNA"/>
</dbReference>
<dbReference type="GO" id="GO:0003677">
    <property type="term" value="F:DNA binding"/>
    <property type="evidence" value="ECO:0007669"/>
    <property type="project" value="UniProtKB-KW"/>
</dbReference>
<dbReference type="InterPro" id="IPR011082">
    <property type="entry name" value="Exosome-assoc_fac/DNA_repair"/>
</dbReference>
<protein>
    <recommendedName>
        <fullName evidence="6">Nuclear nucleic acid-binding protein C1D</fullName>
    </recommendedName>
</protein>
<evidence type="ECO:0000313" key="8">
    <source>
        <dbReference type="EMBL" id="GJQ12248.1"/>
    </source>
</evidence>
<dbReference type="Proteomes" id="UP001061958">
    <property type="component" value="Unassembled WGS sequence"/>
</dbReference>
<evidence type="ECO:0000256" key="1">
    <source>
        <dbReference type="ARBA" id="ARBA00004123"/>
    </source>
</evidence>
<evidence type="ECO:0000256" key="7">
    <source>
        <dbReference type="SAM" id="Coils"/>
    </source>
</evidence>
<keyword evidence="6" id="KW-0238">DNA-binding</keyword>
<gene>
    <name evidence="8" type="ORF">GpartN1_g4039.t1</name>
</gene>
<comment type="caution">
    <text evidence="8">The sequence shown here is derived from an EMBL/GenBank/DDBJ whole genome shotgun (WGS) entry which is preliminary data.</text>
</comment>
<name>A0A9C7UQV1_9RHOD</name>
<evidence type="ECO:0000256" key="3">
    <source>
        <dbReference type="ARBA" id="ARBA00022552"/>
    </source>
</evidence>
<dbReference type="GO" id="GO:0005730">
    <property type="term" value="C:nucleolus"/>
    <property type="evidence" value="ECO:0007669"/>
    <property type="project" value="UniProtKB-SubCell"/>
</dbReference>
<dbReference type="PANTHER" id="PTHR15341">
    <property type="entry name" value="SUN-COR STEROID HORMONE RECEPTOR CO-REPRESSOR"/>
    <property type="match status" value="1"/>
</dbReference>
<dbReference type="OrthoDB" id="10261072at2759"/>
<reference evidence="8" key="1">
    <citation type="journal article" date="2022" name="Proc. Natl. Acad. Sci. U.S.A.">
        <title>Life cycle and functional genomics of the unicellular red alga Galdieria for elucidating algal and plant evolution and industrial use.</title>
        <authorList>
            <person name="Hirooka S."/>
            <person name="Itabashi T."/>
            <person name="Ichinose T.M."/>
            <person name="Onuma R."/>
            <person name="Fujiwara T."/>
            <person name="Yamashita S."/>
            <person name="Jong L.W."/>
            <person name="Tomita R."/>
            <person name="Iwane A.H."/>
            <person name="Miyagishima S.Y."/>
        </authorList>
    </citation>
    <scope>NUCLEOTIDE SEQUENCE</scope>
    <source>
        <strain evidence="8">NBRC 102759</strain>
    </source>
</reference>
<reference evidence="8" key="2">
    <citation type="submission" date="2022-01" db="EMBL/GenBank/DDBJ databases">
        <authorList>
            <person name="Hirooka S."/>
            <person name="Miyagishima S.Y."/>
        </authorList>
    </citation>
    <scope>NUCLEOTIDE SEQUENCE</scope>
    <source>
        <strain evidence="8">NBRC 102759</strain>
    </source>
</reference>
<evidence type="ECO:0000256" key="4">
    <source>
        <dbReference type="ARBA" id="ARBA00022884"/>
    </source>
</evidence>
<accession>A0A9C7UQV1</accession>
<evidence type="ECO:0000256" key="6">
    <source>
        <dbReference type="RuleBase" id="RU368003"/>
    </source>
</evidence>
<comment type="subcellular location">
    <subcellularLocation>
        <location evidence="6">Cytoplasm</location>
    </subcellularLocation>
    <subcellularLocation>
        <location evidence="6">Nucleus</location>
        <location evidence="6">Nucleolus</location>
    </subcellularLocation>
    <subcellularLocation>
        <location evidence="1 6">Nucleus</location>
    </subcellularLocation>
</comment>
<dbReference type="GO" id="GO:0010468">
    <property type="term" value="P:regulation of gene expression"/>
    <property type="evidence" value="ECO:0007669"/>
    <property type="project" value="TreeGrafter"/>
</dbReference>
<comment type="function">
    <text evidence="6">Plays a role in the recruitment of the exosome to pre-rRNA to mediate the 3'-5' end processing of the 5.8S rRNA.</text>
</comment>
<feature type="coiled-coil region" evidence="7">
    <location>
        <begin position="7"/>
        <end position="34"/>
    </location>
</feature>
<dbReference type="GO" id="GO:0000178">
    <property type="term" value="C:exosome (RNase complex)"/>
    <property type="evidence" value="ECO:0007669"/>
    <property type="project" value="TreeGrafter"/>
</dbReference>
<dbReference type="GO" id="GO:0005737">
    <property type="term" value="C:cytoplasm"/>
    <property type="evidence" value="ECO:0007669"/>
    <property type="project" value="UniProtKB-SubCell"/>
</dbReference>
<proteinExistence type="inferred from homology"/>
<keyword evidence="6" id="KW-0963">Cytoplasm</keyword>
<comment type="similarity">
    <text evidence="2 6">Belongs to the C1D family.</text>
</comment>
<comment type="subunit">
    <text evidence="6">Monomer and homodimer.</text>
</comment>